<reference evidence="2" key="1">
    <citation type="journal article" date="2012" name="Nature">
        <title>The tomato genome sequence provides insights into fleshy fruit evolution.</title>
        <authorList>
            <consortium name="Tomato Genome Consortium"/>
        </authorList>
    </citation>
    <scope>NUCLEOTIDE SEQUENCE [LARGE SCALE GENOMIC DNA]</scope>
    <source>
        <strain evidence="2">cv. Heinz 1706</strain>
    </source>
</reference>
<dbReference type="FunCoup" id="A0A3Q7HX99">
    <property type="interactions" value="1664"/>
</dbReference>
<feature type="chain" id="PRO_5018557940" description="Condensation domain-containing protein" evidence="1">
    <location>
        <begin position="18"/>
        <end position="493"/>
    </location>
</feature>
<sequence length="493" mass="54417">CINKWLGFICTFHSHLANLSVMAEQGSAAAAPSSELKSRPAGSTEHSWCKAVPGGTGITVLALLLSKPPDISLLQNALHKLQNSNPILKSQLHYESSTNSYSYIIPSTSHLQIQPFDLSSTVQILRRLKTSDLTSVSDFHLILEHEINHNSWMNTGTSSDSDTDIFFASIYQLENEKSVFALRIHTSVCDRAAALAVLKKLLKLVSCEKEDEEGTELEILKKMEVGLGIEEYIPDGKASKPFWARGIDMVGYGLNSLRFCNLKFMDSESTRGSQVVKLQLNKQETDHILDGCKTRGIKLCGLLAAAGLIAAHSLKGLKENQWEKYAIVTLINCRSILDPVLSPDFPGFYHSAILNTHDVKGGDDLWELAKRSYTSFINAKNNNKHFTDMGDLNFLMCRAIDNPGLTPSSSLRTSLISVFEDTVIDTSSTMHQEIGLEDFIGCASVHGVGPSIAIFDTIRDGHLDCACVYPFPLHTREQIQELIGEMKKILIDC</sequence>
<evidence type="ECO:0000313" key="3">
    <source>
        <dbReference type="Proteomes" id="UP000004994"/>
    </source>
</evidence>
<evidence type="ECO:0000256" key="1">
    <source>
        <dbReference type="SAM" id="SignalP"/>
    </source>
</evidence>
<dbReference type="EnsemblPlants" id="Solyc09g009990.3.1">
    <property type="protein sequence ID" value="Solyc09g009990.3.1"/>
    <property type="gene ID" value="Solyc09g009990.3"/>
</dbReference>
<protein>
    <recommendedName>
        <fullName evidence="4">Condensation domain-containing protein</fullName>
    </recommendedName>
</protein>
<dbReference type="SUPFAM" id="SSF52777">
    <property type="entry name" value="CoA-dependent acyltransferases"/>
    <property type="match status" value="1"/>
</dbReference>
<evidence type="ECO:0000313" key="2">
    <source>
        <dbReference type="EnsemblPlants" id="Solyc09g009990.3.1"/>
    </source>
</evidence>
<dbReference type="Gene3D" id="3.30.559.30">
    <property type="entry name" value="Nonribosomal peptide synthetase, condensation domain"/>
    <property type="match status" value="1"/>
</dbReference>
<organism evidence="2">
    <name type="scientific">Solanum lycopersicum</name>
    <name type="common">Tomato</name>
    <name type="synonym">Lycopersicon esculentum</name>
    <dbReference type="NCBI Taxonomy" id="4081"/>
    <lineage>
        <taxon>Eukaryota</taxon>
        <taxon>Viridiplantae</taxon>
        <taxon>Streptophyta</taxon>
        <taxon>Embryophyta</taxon>
        <taxon>Tracheophyta</taxon>
        <taxon>Spermatophyta</taxon>
        <taxon>Magnoliopsida</taxon>
        <taxon>eudicotyledons</taxon>
        <taxon>Gunneridae</taxon>
        <taxon>Pentapetalae</taxon>
        <taxon>asterids</taxon>
        <taxon>lamiids</taxon>
        <taxon>Solanales</taxon>
        <taxon>Solanaceae</taxon>
        <taxon>Solanoideae</taxon>
        <taxon>Solaneae</taxon>
        <taxon>Solanum</taxon>
        <taxon>Solanum subgen. Lycopersicon</taxon>
    </lineage>
</organism>
<dbReference type="AlphaFoldDB" id="A0A3Q7HX99"/>
<feature type="signal peptide" evidence="1">
    <location>
        <begin position="1"/>
        <end position="17"/>
    </location>
</feature>
<proteinExistence type="predicted"/>
<dbReference type="PANTHER" id="PTHR34375:SF2">
    <property type="entry name" value="GATA ZINC FINGER PROTEIN"/>
    <property type="match status" value="1"/>
</dbReference>
<dbReference type="InParanoid" id="A0A3Q7HX99"/>
<reference evidence="2" key="2">
    <citation type="submission" date="2019-01" db="UniProtKB">
        <authorList>
            <consortium name="EnsemblPlants"/>
        </authorList>
    </citation>
    <scope>IDENTIFICATION</scope>
    <source>
        <strain evidence="2">cv. Heinz 1706</strain>
    </source>
</reference>
<dbReference type="STRING" id="4081.A0A3Q7HX99"/>
<name>A0A3Q7HX99_SOLLC</name>
<dbReference type="PANTHER" id="PTHR34375">
    <property type="entry name" value="GATA ZINC FINGER PROTEIN-RELATED"/>
    <property type="match status" value="1"/>
</dbReference>
<dbReference type="OMA" id="SMRTAFI"/>
<dbReference type="Gramene" id="Solyc09g009990.3.1">
    <property type="protein sequence ID" value="Solyc09g009990.3.1"/>
    <property type="gene ID" value="Solyc09g009990.3"/>
</dbReference>
<evidence type="ECO:0008006" key="4">
    <source>
        <dbReference type="Google" id="ProtNLM"/>
    </source>
</evidence>
<keyword evidence="1" id="KW-0732">Signal</keyword>
<accession>A0A3Q7HX99</accession>
<dbReference type="Proteomes" id="UP000004994">
    <property type="component" value="Chromosome 9"/>
</dbReference>
<dbReference type="PaxDb" id="4081-Solyc09g009990.2.1"/>
<keyword evidence="3" id="KW-1185">Reference proteome</keyword>